<evidence type="ECO:0000256" key="4">
    <source>
        <dbReference type="ARBA" id="ARBA00022475"/>
    </source>
</evidence>
<evidence type="ECO:0000256" key="2">
    <source>
        <dbReference type="ARBA" id="ARBA00009142"/>
    </source>
</evidence>
<feature type="transmembrane region" description="Helical" evidence="8">
    <location>
        <begin position="168"/>
        <end position="189"/>
    </location>
</feature>
<name>A0A0K2W754_MESPL</name>
<gene>
    <name evidence="9" type="ORF">MPL1032_70063</name>
</gene>
<keyword evidence="5 8" id="KW-0812">Transmembrane</keyword>
<dbReference type="AlphaFoldDB" id="A0A0K2W754"/>
<organism evidence="9 10">
    <name type="scientific">Mesorhizobium plurifarium</name>
    <dbReference type="NCBI Taxonomy" id="69974"/>
    <lineage>
        <taxon>Bacteria</taxon>
        <taxon>Pseudomonadati</taxon>
        <taxon>Pseudomonadota</taxon>
        <taxon>Alphaproteobacteria</taxon>
        <taxon>Hyphomicrobiales</taxon>
        <taxon>Phyllobacteriaceae</taxon>
        <taxon>Mesorhizobium</taxon>
    </lineage>
</organism>
<keyword evidence="4 8" id="KW-1003">Cell membrane</keyword>
<protein>
    <recommendedName>
        <fullName evidence="8">Probable membrane transporter protein</fullName>
    </recommendedName>
</protein>
<evidence type="ECO:0000256" key="5">
    <source>
        <dbReference type="ARBA" id="ARBA00022692"/>
    </source>
</evidence>
<dbReference type="GO" id="GO:0005886">
    <property type="term" value="C:plasma membrane"/>
    <property type="evidence" value="ECO:0007669"/>
    <property type="project" value="UniProtKB-SubCell"/>
</dbReference>
<evidence type="ECO:0000256" key="7">
    <source>
        <dbReference type="ARBA" id="ARBA00023136"/>
    </source>
</evidence>
<evidence type="ECO:0000313" key="10">
    <source>
        <dbReference type="Proteomes" id="UP000182888"/>
    </source>
</evidence>
<evidence type="ECO:0000256" key="8">
    <source>
        <dbReference type="RuleBase" id="RU363041"/>
    </source>
</evidence>
<feature type="transmembrane region" description="Helical" evidence="8">
    <location>
        <begin position="76"/>
        <end position="94"/>
    </location>
</feature>
<feature type="transmembrane region" description="Helical" evidence="8">
    <location>
        <begin position="132"/>
        <end position="156"/>
    </location>
</feature>
<dbReference type="Pfam" id="PF01925">
    <property type="entry name" value="TauE"/>
    <property type="match status" value="1"/>
</dbReference>
<evidence type="ECO:0000256" key="3">
    <source>
        <dbReference type="ARBA" id="ARBA00022448"/>
    </source>
</evidence>
<dbReference type="Proteomes" id="UP000182888">
    <property type="component" value="Unassembled WGS sequence"/>
</dbReference>
<keyword evidence="3" id="KW-0813">Transport</keyword>
<reference evidence="10" key="1">
    <citation type="submission" date="2014-08" db="EMBL/GenBank/DDBJ databases">
        <authorList>
            <person name="Edwards T."/>
        </authorList>
    </citation>
    <scope>NUCLEOTIDE SEQUENCE [LARGE SCALE GENOMIC DNA]</scope>
</reference>
<proteinExistence type="inferred from homology"/>
<accession>A0A0K2W754</accession>
<dbReference type="InterPro" id="IPR052017">
    <property type="entry name" value="TSUP"/>
</dbReference>
<evidence type="ECO:0000256" key="6">
    <source>
        <dbReference type="ARBA" id="ARBA00022989"/>
    </source>
</evidence>
<comment type="subcellular location">
    <subcellularLocation>
        <location evidence="1 8">Cell membrane</location>
        <topology evidence="1 8">Multi-pass membrane protein</topology>
    </subcellularLocation>
</comment>
<evidence type="ECO:0000256" key="1">
    <source>
        <dbReference type="ARBA" id="ARBA00004651"/>
    </source>
</evidence>
<dbReference type="EMBL" id="CCND01000050">
    <property type="protein sequence ID" value="CDX62789.1"/>
    <property type="molecule type" value="Genomic_DNA"/>
</dbReference>
<dbReference type="PANTHER" id="PTHR30269:SF32">
    <property type="entry name" value="MEMBRANE TRANSPORTER PROTEIN-RELATED"/>
    <property type="match status" value="1"/>
</dbReference>
<keyword evidence="7 8" id="KW-0472">Membrane</keyword>
<feature type="transmembrane region" description="Helical" evidence="8">
    <location>
        <begin position="101"/>
        <end position="120"/>
    </location>
</feature>
<comment type="similarity">
    <text evidence="2 8">Belongs to the 4-toluene sulfonate uptake permease (TSUP) (TC 2.A.102) family.</text>
</comment>
<keyword evidence="6 8" id="KW-1133">Transmembrane helix</keyword>
<dbReference type="PANTHER" id="PTHR30269">
    <property type="entry name" value="TRANSMEMBRANE PROTEIN YFCA"/>
    <property type="match status" value="1"/>
</dbReference>
<feature type="transmembrane region" description="Helical" evidence="8">
    <location>
        <begin position="201"/>
        <end position="219"/>
    </location>
</feature>
<feature type="transmembrane region" description="Helical" evidence="8">
    <location>
        <begin position="33"/>
        <end position="56"/>
    </location>
</feature>
<sequence length="250" mass="26094">MADYFPPHLLIVVLTFFLAGIVKGVAGMGLPTVAMGILGAIMSPVSAASLLVIPSFVTNLWQLLTGPDCLALTKRLSLMMLGIVVGTLAGTWLLTSVDTEYASVGLGSALILYAVHGLWAKPLSIPARRERLLSPVIGLATGAINGATGVFTLPAVPYLQALGLSKDNLIQALGLSFTVSTIALAAGLARGGAFHLGNVTLSALAVIPSLLGMWVGTAVRERISAAIFRRWFLILLAILGLELAVHPFFL</sequence>
<feature type="transmembrane region" description="Helical" evidence="8">
    <location>
        <begin position="6"/>
        <end position="26"/>
    </location>
</feature>
<dbReference type="InterPro" id="IPR002781">
    <property type="entry name" value="TM_pro_TauE-like"/>
</dbReference>
<feature type="transmembrane region" description="Helical" evidence="8">
    <location>
        <begin position="231"/>
        <end position="249"/>
    </location>
</feature>
<evidence type="ECO:0000313" key="9">
    <source>
        <dbReference type="EMBL" id="CDX62789.1"/>
    </source>
</evidence>